<dbReference type="Pfam" id="PF04055">
    <property type="entry name" value="Radical_SAM"/>
    <property type="match status" value="1"/>
</dbReference>
<name>A0A0F9P412_9ZZZZ</name>
<accession>A0A0F9P412</accession>
<dbReference type="AlphaFoldDB" id="A0A0F9P412"/>
<dbReference type="InterPro" id="IPR058240">
    <property type="entry name" value="rSAM_sf"/>
</dbReference>
<gene>
    <name evidence="7" type="ORF">LCGC14_1184890</name>
</gene>
<dbReference type="EMBL" id="LAZR01005963">
    <property type="protein sequence ID" value="KKM95775.1"/>
    <property type="molecule type" value="Genomic_DNA"/>
</dbReference>
<feature type="domain" description="B12-binding" evidence="6">
    <location>
        <begin position="2"/>
        <end position="134"/>
    </location>
</feature>
<evidence type="ECO:0000313" key="7">
    <source>
        <dbReference type="EMBL" id="KKM95775.1"/>
    </source>
</evidence>
<dbReference type="SFLD" id="SFLDG01082">
    <property type="entry name" value="B12-binding_domain_containing"/>
    <property type="match status" value="1"/>
</dbReference>
<keyword evidence="5" id="KW-0411">Iron-sulfur</keyword>
<dbReference type="InterPro" id="IPR007197">
    <property type="entry name" value="rSAM"/>
</dbReference>
<dbReference type="InterPro" id="IPR036724">
    <property type="entry name" value="Cobalamin-bd_sf"/>
</dbReference>
<evidence type="ECO:0000259" key="6">
    <source>
        <dbReference type="PROSITE" id="PS51332"/>
    </source>
</evidence>
<dbReference type="SFLD" id="SFLDG01123">
    <property type="entry name" value="methyltransferase_(Class_B)"/>
    <property type="match status" value="1"/>
</dbReference>
<dbReference type="GO" id="GO:0005829">
    <property type="term" value="C:cytosol"/>
    <property type="evidence" value="ECO:0007669"/>
    <property type="project" value="TreeGrafter"/>
</dbReference>
<keyword evidence="3" id="KW-0479">Metal-binding</keyword>
<dbReference type="Gene3D" id="3.40.50.280">
    <property type="entry name" value="Cobalamin-binding domain"/>
    <property type="match status" value="1"/>
</dbReference>
<evidence type="ECO:0000256" key="4">
    <source>
        <dbReference type="ARBA" id="ARBA00023004"/>
    </source>
</evidence>
<dbReference type="InterPro" id="IPR034466">
    <property type="entry name" value="Methyltransferase_Class_B"/>
</dbReference>
<dbReference type="CDD" id="cd02068">
    <property type="entry name" value="radical_SAM_B12_BD"/>
    <property type="match status" value="1"/>
</dbReference>
<sequence>MNVLLVNPPTGTRYPQPPLGLLSIAGALEAHKHRVAIVDGNIEELWMGLVRGKAKVADVVGVTVNSLGYRQAVGVIEMLKSVRPDVPVIVGGPHASALPVETWEGTGCDCVVEGEGEAAMVEMLGGKPLPVGVVGRGPRLEMDRLPMPAYYLVDHRRYRPHAPHGRRRPFMPLVTSRGCPYRCAFCSKSVFGSSYRFQSPARTLEELRFLKQMYRIREVAFYDDTFTLNRNRVMELCELLERSGLDIEWSCETRVDLVDPELLGAMRA</sequence>
<dbReference type="PROSITE" id="PS51332">
    <property type="entry name" value="B12_BINDING"/>
    <property type="match status" value="1"/>
</dbReference>
<dbReference type="Pfam" id="PF02310">
    <property type="entry name" value="B12-binding"/>
    <property type="match status" value="1"/>
</dbReference>
<evidence type="ECO:0000256" key="1">
    <source>
        <dbReference type="ARBA" id="ARBA00001966"/>
    </source>
</evidence>
<evidence type="ECO:0000256" key="2">
    <source>
        <dbReference type="ARBA" id="ARBA00022691"/>
    </source>
</evidence>
<dbReference type="GO" id="GO:0046872">
    <property type="term" value="F:metal ion binding"/>
    <property type="evidence" value="ECO:0007669"/>
    <property type="project" value="UniProtKB-KW"/>
</dbReference>
<dbReference type="GO" id="GO:0031419">
    <property type="term" value="F:cobalamin binding"/>
    <property type="evidence" value="ECO:0007669"/>
    <property type="project" value="InterPro"/>
</dbReference>
<evidence type="ECO:0000256" key="5">
    <source>
        <dbReference type="ARBA" id="ARBA00023014"/>
    </source>
</evidence>
<dbReference type="GO" id="GO:0051539">
    <property type="term" value="F:4 iron, 4 sulfur cluster binding"/>
    <property type="evidence" value="ECO:0007669"/>
    <property type="project" value="UniProtKB-KW"/>
</dbReference>
<keyword evidence="2" id="KW-0949">S-adenosyl-L-methionine</keyword>
<dbReference type="GO" id="GO:0003824">
    <property type="term" value="F:catalytic activity"/>
    <property type="evidence" value="ECO:0007669"/>
    <property type="project" value="InterPro"/>
</dbReference>
<comment type="cofactor">
    <cofactor evidence="1">
        <name>[4Fe-4S] cluster</name>
        <dbReference type="ChEBI" id="CHEBI:49883"/>
    </cofactor>
</comment>
<evidence type="ECO:0000256" key="3">
    <source>
        <dbReference type="ARBA" id="ARBA00022723"/>
    </source>
</evidence>
<dbReference type="SUPFAM" id="SSF52242">
    <property type="entry name" value="Cobalamin (vitamin B12)-binding domain"/>
    <property type="match status" value="1"/>
</dbReference>
<dbReference type="SUPFAM" id="SSF102114">
    <property type="entry name" value="Radical SAM enzymes"/>
    <property type="match status" value="1"/>
</dbReference>
<reference evidence="7" key="1">
    <citation type="journal article" date="2015" name="Nature">
        <title>Complex archaea that bridge the gap between prokaryotes and eukaryotes.</title>
        <authorList>
            <person name="Spang A."/>
            <person name="Saw J.H."/>
            <person name="Jorgensen S.L."/>
            <person name="Zaremba-Niedzwiedzka K."/>
            <person name="Martijn J."/>
            <person name="Lind A.E."/>
            <person name="van Eijk R."/>
            <person name="Schleper C."/>
            <person name="Guy L."/>
            <person name="Ettema T.J."/>
        </authorList>
    </citation>
    <scope>NUCLEOTIDE SEQUENCE</scope>
</reference>
<protein>
    <recommendedName>
        <fullName evidence="6">B12-binding domain-containing protein</fullName>
    </recommendedName>
</protein>
<dbReference type="PANTHER" id="PTHR43409:SF16">
    <property type="entry name" value="SLR0320 PROTEIN"/>
    <property type="match status" value="1"/>
</dbReference>
<dbReference type="InterPro" id="IPR006158">
    <property type="entry name" value="Cobalamin-bd"/>
</dbReference>
<keyword evidence="4" id="KW-0408">Iron</keyword>
<dbReference type="InterPro" id="IPR051198">
    <property type="entry name" value="BchE-like"/>
</dbReference>
<feature type="non-terminal residue" evidence="7">
    <location>
        <position position="268"/>
    </location>
</feature>
<comment type="caution">
    <text evidence="7">The sequence shown here is derived from an EMBL/GenBank/DDBJ whole genome shotgun (WGS) entry which is preliminary data.</text>
</comment>
<dbReference type="Gene3D" id="3.80.30.20">
    <property type="entry name" value="tm_1862 like domain"/>
    <property type="match status" value="1"/>
</dbReference>
<dbReference type="SFLD" id="SFLDS00029">
    <property type="entry name" value="Radical_SAM"/>
    <property type="match status" value="1"/>
</dbReference>
<dbReference type="InterPro" id="IPR023404">
    <property type="entry name" value="rSAM_horseshoe"/>
</dbReference>
<dbReference type="PANTHER" id="PTHR43409">
    <property type="entry name" value="ANAEROBIC MAGNESIUM-PROTOPORPHYRIN IX MONOMETHYL ESTER CYCLASE-RELATED"/>
    <property type="match status" value="1"/>
</dbReference>
<proteinExistence type="predicted"/>
<organism evidence="7">
    <name type="scientific">marine sediment metagenome</name>
    <dbReference type="NCBI Taxonomy" id="412755"/>
    <lineage>
        <taxon>unclassified sequences</taxon>
        <taxon>metagenomes</taxon>
        <taxon>ecological metagenomes</taxon>
    </lineage>
</organism>